<organism evidence="2 3">
    <name type="scientific">Halanaerobium saccharolyticum</name>
    <dbReference type="NCBI Taxonomy" id="43595"/>
    <lineage>
        <taxon>Bacteria</taxon>
        <taxon>Bacillati</taxon>
        <taxon>Bacillota</taxon>
        <taxon>Clostridia</taxon>
        <taxon>Halanaerobiales</taxon>
        <taxon>Halanaerobiaceae</taxon>
        <taxon>Halanaerobium</taxon>
    </lineage>
</organism>
<dbReference type="InterPro" id="IPR043129">
    <property type="entry name" value="ATPase_NBD"/>
</dbReference>
<proteinExistence type="inferred from homology"/>
<dbReference type="PANTHER" id="PTHR18964:SF149">
    <property type="entry name" value="BIFUNCTIONAL UDP-N-ACETYLGLUCOSAMINE 2-EPIMERASE_N-ACETYLMANNOSAMINE KINASE"/>
    <property type="match status" value="1"/>
</dbReference>
<dbReference type="RefSeq" id="WP_133529861.1">
    <property type="nucleotide sequence ID" value="NZ_JBQPXQ010000014.1"/>
</dbReference>
<dbReference type="PROSITE" id="PS01125">
    <property type="entry name" value="ROK"/>
    <property type="match status" value="1"/>
</dbReference>
<dbReference type="Pfam" id="PF00480">
    <property type="entry name" value="ROK"/>
    <property type="match status" value="1"/>
</dbReference>
<sequence>MNNKIAIGIDIGGTKINIAAVKDSGEIVKLKKINTPANDRKELLKILIENIKIFVKEFSSYKGIGIATAGRVIFEEKKIAYTTDNLKDWDKSDLINQLSSHFSKNIYLDNDVNAALLAEINGLKDIKNKNIIFITIGTGLGGALAVDGKIVRGNTGSAGEFGHMVLYPEGRNCNCGKKGCAEQYISGKAYQKRLKEKLKESKIAVNKNSLSIDRIEIEIKKEKGLYYQVLKEMIKDLSLLLENLKNAVDYDLCILGGSFSAYDKIILKLIKEYTEEYQSKYYSRSNHKFSDHKDKAGVIGAALMVFKQSP</sequence>
<reference evidence="2 3" key="1">
    <citation type="submission" date="2019-03" db="EMBL/GenBank/DDBJ databases">
        <title>Subsurface microbial communities from deep shales in Ohio and West Virginia, USA.</title>
        <authorList>
            <person name="Wrighton K."/>
        </authorList>
    </citation>
    <scope>NUCLEOTIDE SEQUENCE [LARGE SCALE GENOMIC DNA]</scope>
    <source>
        <strain evidence="2 3">MSL 7</strain>
    </source>
</reference>
<comment type="caution">
    <text evidence="2">The sequence shown here is derived from an EMBL/GenBank/DDBJ whole genome shotgun (WGS) entry which is preliminary data.</text>
</comment>
<evidence type="ECO:0000256" key="1">
    <source>
        <dbReference type="ARBA" id="ARBA00006479"/>
    </source>
</evidence>
<name>A0A4R6SEZ1_9FIRM</name>
<keyword evidence="2" id="KW-0808">Transferase</keyword>
<keyword evidence="2" id="KW-0418">Kinase</keyword>
<evidence type="ECO:0000313" key="3">
    <source>
        <dbReference type="Proteomes" id="UP000295176"/>
    </source>
</evidence>
<dbReference type="SUPFAM" id="SSF53067">
    <property type="entry name" value="Actin-like ATPase domain"/>
    <property type="match status" value="1"/>
</dbReference>
<dbReference type="PANTHER" id="PTHR18964">
    <property type="entry name" value="ROK (REPRESSOR, ORF, KINASE) FAMILY"/>
    <property type="match status" value="1"/>
</dbReference>
<dbReference type="InterPro" id="IPR049874">
    <property type="entry name" value="ROK_cs"/>
</dbReference>
<dbReference type="Proteomes" id="UP000295176">
    <property type="component" value="Unassembled WGS sequence"/>
</dbReference>
<accession>A0A4R6SEZ1</accession>
<dbReference type="Gene3D" id="3.30.420.40">
    <property type="match status" value="2"/>
</dbReference>
<dbReference type="EMBL" id="SNXX01000005">
    <property type="protein sequence ID" value="TDP98203.1"/>
    <property type="molecule type" value="Genomic_DNA"/>
</dbReference>
<evidence type="ECO:0000313" key="2">
    <source>
        <dbReference type="EMBL" id="TDP98203.1"/>
    </source>
</evidence>
<dbReference type="InterPro" id="IPR000600">
    <property type="entry name" value="ROK"/>
</dbReference>
<comment type="similarity">
    <text evidence="1">Belongs to the ROK (NagC/XylR) family.</text>
</comment>
<protein>
    <submittedName>
        <fullName evidence="2">Glucokinase</fullName>
    </submittedName>
</protein>
<dbReference type="AlphaFoldDB" id="A0A4R6SEZ1"/>
<dbReference type="GO" id="GO:0016301">
    <property type="term" value="F:kinase activity"/>
    <property type="evidence" value="ECO:0007669"/>
    <property type="project" value="UniProtKB-KW"/>
</dbReference>
<gene>
    <name evidence="2" type="ORF">C7957_1052</name>
</gene>